<proteinExistence type="predicted"/>
<sequence length="143" mass="16539">MLLGRRLDVRVASPSFSYYVPLDTFLQSRRQRVPTQVCRTDLRPQLFPYDPRRSSVEGREHSMVGYMRTKIDLREAASDVEDADVIEAVDLAVIYDPLVLSRRSSYYCRSFRAWSFGCSDSRRGTAAADYTMFRCRPAMDSPY</sequence>
<dbReference type="AlphaFoldDB" id="A0A7U2FAV3"/>
<accession>A0A7U2FAV3</accession>
<name>A0A7U2FAV3_PHANO</name>
<protein>
    <submittedName>
        <fullName evidence="1">Uncharacterized protein</fullName>
    </submittedName>
</protein>
<organism evidence="1 2">
    <name type="scientific">Phaeosphaeria nodorum (strain SN15 / ATCC MYA-4574 / FGSC 10173)</name>
    <name type="common">Glume blotch fungus</name>
    <name type="synonym">Parastagonospora nodorum</name>
    <dbReference type="NCBI Taxonomy" id="321614"/>
    <lineage>
        <taxon>Eukaryota</taxon>
        <taxon>Fungi</taxon>
        <taxon>Dikarya</taxon>
        <taxon>Ascomycota</taxon>
        <taxon>Pezizomycotina</taxon>
        <taxon>Dothideomycetes</taxon>
        <taxon>Pleosporomycetidae</taxon>
        <taxon>Pleosporales</taxon>
        <taxon>Pleosporineae</taxon>
        <taxon>Phaeosphaeriaceae</taxon>
        <taxon>Parastagonospora</taxon>
    </lineage>
</organism>
<gene>
    <name evidence="1" type="ORF">JI435_417330</name>
</gene>
<reference evidence="2" key="1">
    <citation type="journal article" date="2021" name="BMC Genomics">
        <title>Chromosome-level genome assembly and manually-curated proteome of model necrotroph Parastagonospora nodorum Sn15 reveals a genome-wide trove of candidate effector homologs, and redundancy of virulence-related functions within an accessory chromosome.</title>
        <authorList>
            <person name="Bertazzoni S."/>
            <person name="Jones D.A.B."/>
            <person name="Phan H.T."/>
            <person name="Tan K.-C."/>
            <person name="Hane J.K."/>
        </authorList>
    </citation>
    <scope>NUCLEOTIDE SEQUENCE [LARGE SCALE GENOMIC DNA]</scope>
    <source>
        <strain evidence="2">SN15 / ATCC MYA-4574 / FGSC 10173)</strain>
    </source>
</reference>
<dbReference type="VEuPathDB" id="FungiDB:JI435_417330"/>
<evidence type="ECO:0000313" key="1">
    <source>
        <dbReference type="EMBL" id="QRD01898.1"/>
    </source>
</evidence>
<dbReference type="Proteomes" id="UP000663193">
    <property type="component" value="Chromosome 13"/>
</dbReference>
<dbReference type="EMBL" id="CP069035">
    <property type="protein sequence ID" value="QRD01898.1"/>
    <property type="molecule type" value="Genomic_DNA"/>
</dbReference>
<keyword evidence="2" id="KW-1185">Reference proteome</keyword>
<evidence type="ECO:0000313" key="2">
    <source>
        <dbReference type="Proteomes" id="UP000663193"/>
    </source>
</evidence>